<dbReference type="RefSeq" id="WP_262401063.1">
    <property type="nucleotide sequence ID" value="NZ_JACRTB010000044.1"/>
</dbReference>
<evidence type="ECO:0000313" key="3">
    <source>
        <dbReference type="Proteomes" id="UP000658131"/>
    </source>
</evidence>
<name>A0ABR7NMR9_9FIRM</name>
<dbReference type="Proteomes" id="UP000658131">
    <property type="component" value="Unassembled WGS sequence"/>
</dbReference>
<organism evidence="2 3">
    <name type="scientific">Yanshouia hominis</name>
    <dbReference type="NCBI Taxonomy" id="2763673"/>
    <lineage>
        <taxon>Bacteria</taxon>
        <taxon>Bacillati</taxon>
        <taxon>Bacillota</taxon>
        <taxon>Clostridia</taxon>
        <taxon>Eubacteriales</taxon>
        <taxon>Oscillospiraceae</taxon>
        <taxon>Yanshouia</taxon>
    </lineage>
</organism>
<evidence type="ECO:0000256" key="1">
    <source>
        <dbReference type="SAM" id="MobiDB-lite"/>
    </source>
</evidence>
<comment type="caution">
    <text evidence="2">The sequence shown here is derived from an EMBL/GenBank/DDBJ whole genome shotgun (WGS) entry which is preliminary data.</text>
</comment>
<reference evidence="2 3" key="1">
    <citation type="submission" date="2020-08" db="EMBL/GenBank/DDBJ databases">
        <title>Genome public.</title>
        <authorList>
            <person name="Liu C."/>
            <person name="Sun Q."/>
        </authorList>
    </citation>
    <scope>NUCLEOTIDE SEQUENCE [LARGE SCALE GENOMIC DNA]</scope>
    <source>
        <strain evidence="2 3">BX1</strain>
    </source>
</reference>
<sequence length="109" mass="11596">MMGAAKGKLGRGLFAFFTCAAAGVMGGMLFAVPVAAIFTYFICKKSPEEDEDAQEEEDTQENDDPAPAGRNDSSPAPEGIKSSFRYCPACGKRVEHDSLYCSACGKKLS</sequence>
<evidence type="ECO:0000313" key="2">
    <source>
        <dbReference type="EMBL" id="MBC8577698.1"/>
    </source>
</evidence>
<protein>
    <submittedName>
        <fullName evidence="2">Zinc ribbon domain-containing protein</fullName>
    </submittedName>
</protein>
<accession>A0ABR7NMR9</accession>
<keyword evidence="3" id="KW-1185">Reference proteome</keyword>
<dbReference type="EMBL" id="JACRTB010000044">
    <property type="protein sequence ID" value="MBC8577698.1"/>
    <property type="molecule type" value="Genomic_DNA"/>
</dbReference>
<proteinExistence type="predicted"/>
<gene>
    <name evidence="2" type="ORF">H8717_14985</name>
</gene>
<feature type="region of interest" description="Disordered" evidence="1">
    <location>
        <begin position="48"/>
        <end position="79"/>
    </location>
</feature>
<feature type="compositionally biased region" description="Acidic residues" evidence="1">
    <location>
        <begin position="48"/>
        <end position="64"/>
    </location>
</feature>